<proteinExistence type="predicted"/>
<feature type="transmembrane region" description="Helical" evidence="2">
    <location>
        <begin position="87"/>
        <end position="104"/>
    </location>
</feature>
<accession>A0AAJ0ELM4</accession>
<keyword evidence="2" id="KW-0812">Transmembrane</keyword>
<feature type="transmembrane region" description="Helical" evidence="2">
    <location>
        <begin position="110"/>
        <end position="130"/>
    </location>
</feature>
<sequence length="132" mass="15068">MGILRRDGHRWAYQESNSGGMTNDEMRGADGPPDNAQKVRPDTRKRRDEKQKRKEKNSESKRKKGHPSCARSGLDALTSFASLRKKIGWWGSSLVFLFLFLLFVSSGSSFLPVCQLFLVFVGPFFLFFFCPK</sequence>
<evidence type="ECO:0000256" key="1">
    <source>
        <dbReference type="SAM" id="MobiDB-lite"/>
    </source>
</evidence>
<keyword evidence="2" id="KW-0472">Membrane</keyword>
<reference evidence="3" key="1">
    <citation type="submission" date="2021-06" db="EMBL/GenBank/DDBJ databases">
        <title>Comparative genomics, transcriptomics and evolutionary studies reveal genomic signatures of adaptation to plant cell wall in hemibiotrophic fungi.</title>
        <authorList>
            <consortium name="DOE Joint Genome Institute"/>
            <person name="Baroncelli R."/>
            <person name="Diaz J.F."/>
            <person name="Benocci T."/>
            <person name="Peng M."/>
            <person name="Battaglia E."/>
            <person name="Haridas S."/>
            <person name="Andreopoulos W."/>
            <person name="Labutti K."/>
            <person name="Pangilinan J."/>
            <person name="Floch G.L."/>
            <person name="Makela M.R."/>
            <person name="Henrissat B."/>
            <person name="Grigoriev I.V."/>
            <person name="Crouch J.A."/>
            <person name="De Vries R.P."/>
            <person name="Sukno S.A."/>
            <person name="Thon M.R."/>
        </authorList>
    </citation>
    <scope>NUCLEOTIDE SEQUENCE</scope>
    <source>
        <strain evidence="3">CBS 102054</strain>
    </source>
</reference>
<organism evidence="3 4">
    <name type="scientific">Colletotrichum phormii</name>
    <dbReference type="NCBI Taxonomy" id="359342"/>
    <lineage>
        <taxon>Eukaryota</taxon>
        <taxon>Fungi</taxon>
        <taxon>Dikarya</taxon>
        <taxon>Ascomycota</taxon>
        <taxon>Pezizomycotina</taxon>
        <taxon>Sordariomycetes</taxon>
        <taxon>Hypocreomycetidae</taxon>
        <taxon>Glomerellales</taxon>
        <taxon>Glomerellaceae</taxon>
        <taxon>Colletotrichum</taxon>
        <taxon>Colletotrichum acutatum species complex</taxon>
    </lineage>
</organism>
<feature type="compositionally biased region" description="Basic and acidic residues" evidence="1">
    <location>
        <begin position="37"/>
        <end position="60"/>
    </location>
</feature>
<keyword evidence="2" id="KW-1133">Transmembrane helix</keyword>
<dbReference type="AlphaFoldDB" id="A0AAJ0ELM4"/>
<comment type="caution">
    <text evidence="3">The sequence shown here is derived from an EMBL/GenBank/DDBJ whole genome shotgun (WGS) entry which is preliminary data.</text>
</comment>
<feature type="region of interest" description="Disordered" evidence="1">
    <location>
        <begin position="1"/>
        <end position="71"/>
    </location>
</feature>
<gene>
    <name evidence="3" type="ORF">BDP81DRAFT_413208</name>
</gene>
<keyword evidence="4" id="KW-1185">Reference proteome</keyword>
<protein>
    <submittedName>
        <fullName evidence="3">Uncharacterized protein</fullName>
    </submittedName>
</protein>
<dbReference type="RefSeq" id="XP_060451741.1">
    <property type="nucleotide sequence ID" value="XM_060589278.1"/>
</dbReference>
<evidence type="ECO:0000313" key="3">
    <source>
        <dbReference type="EMBL" id="KAK1655697.1"/>
    </source>
</evidence>
<name>A0AAJ0ELM4_9PEZI</name>
<dbReference type="GeneID" id="85474140"/>
<feature type="compositionally biased region" description="Basic and acidic residues" evidence="1">
    <location>
        <begin position="1"/>
        <end position="12"/>
    </location>
</feature>
<dbReference type="Proteomes" id="UP001243989">
    <property type="component" value="Unassembled WGS sequence"/>
</dbReference>
<evidence type="ECO:0000313" key="4">
    <source>
        <dbReference type="Proteomes" id="UP001243989"/>
    </source>
</evidence>
<evidence type="ECO:0000256" key="2">
    <source>
        <dbReference type="SAM" id="Phobius"/>
    </source>
</evidence>
<dbReference type="EMBL" id="JAHMHQ010000001">
    <property type="protein sequence ID" value="KAK1655697.1"/>
    <property type="molecule type" value="Genomic_DNA"/>
</dbReference>